<feature type="chain" id="PRO_5011495236" description="histidine kinase" evidence="9">
    <location>
        <begin position="21"/>
        <end position="622"/>
    </location>
</feature>
<dbReference type="InterPro" id="IPR011990">
    <property type="entry name" value="TPR-like_helical_dom_sf"/>
</dbReference>
<dbReference type="Pfam" id="PF13424">
    <property type="entry name" value="TPR_12"/>
    <property type="match status" value="1"/>
</dbReference>
<dbReference type="GO" id="GO:0000155">
    <property type="term" value="F:phosphorelay sensor kinase activity"/>
    <property type="evidence" value="ECO:0007669"/>
    <property type="project" value="InterPro"/>
</dbReference>
<dbReference type="Gene3D" id="1.10.287.130">
    <property type="match status" value="1"/>
</dbReference>
<dbReference type="InterPro" id="IPR003661">
    <property type="entry name" value="HisK_dim/P_dom"/>
</dbReference>
<keyword evidence="4" id="KW-0808">Transferase</keyword>
<dbReference type="InterPro" id="IPR050736">
    <property type="entry name" value="Sensor_HK_Regulatory"/>
</dbReference>
<feature type="transmembrane region" description="Helical" evidence="8">
    <location>
        <begin position="346"/>
        <end position="369"/>
    </location>
</feature>
<dbReference type="STRING" id="551996.SAMN05192573_109158"/>
<dbReference type="PROSITE" id="PS50005">
    <property type="entry name" value="TPR"/>
    <property type="match status" value="1"/>
</dbReference>
<sequence length="622" mass="71382">MKKNVSLLVLLLLAVSECFGQFREVNKLKKDLPLTHDSIQYVNTLNRLGMLMYEQNIDSAFNYAKKARTIAERLGYKAGKADALNVIGIVYDLKGNLQLSLRYYNEAYNLYKELNDTSNVVQGLMNIGLVFNENKEDKKAINFFKRALNIGKTLQRDSIVALVLCNYLLLYPGQIPKDSVEIYLDKAREIGTRYKDKRMLVEADQVQGLLYLQSNNREQGVAVLQKAVDNGLAMELYYLSLDIVMNLGDLYLENNVPQAIDYYKQGLSIAEKSGYHYYEKIFGKKLYDIYIAQNNLPEVQRYSSKLLKLYDDEEKYTNTTGFDYIDYALKDQELEAITIRSQNRQVLAIVLGVLFVITAITVIFTYRLYNLKKKHGQTLEELNHTVQLRNEKLQIDHEFNNRLVSILAHDFRQPIGALKTLATVLKDADTFTREELMELVDTMEHSSNISLEIFENILQWIKQQLSGFNYKAVPLPLKDLIDEAIQPFYLMGKDRGLRFVIKVDPAIVIHADKELVQFIHRNFIHNAIKFSPDNSTITIGASSDNNDVTVCVQDEGKGISPDKLKLLFNFKANMQYSNEKEKGAGVALMICKDFTEKMNGRIWVENNKEKGAIFCYSLPNIH</sequence>
<dbReference type="EC" id="2.7.13.3" evidence="2"/>
<organism evidence="11 12">
    <name type="scientific">Mucilaginibacter gossypii</name>
    <dbReference type="NCBI Taxonomy" id="551996"/>
    <lineage>
        <taxon>Bacteria</taxon>
        <taxon>Pseudomonadati</taxon>
        <taxon>Bacteroidota</taxon>
        <taxon>Sphingobacteriia</taxon>
        <taxon>Sphingobacteriales</taxon>
        <taxon>Sphingobacteriaceae</taxon>
        <taxon>Mucilaginibacter</taxon>
    </lineage>
</organism>
<keyword evidence="6" id="KW-0902">Two-component regulatory system</keyword>
<dbReference type="AlphaFoldDB" id="A0A1G8C7S5"/>
<dbReference type="PROSITE" id="PS50109">
    <property type="entry name" value="HIS_KIN"/>
    <property type="match status" value="1"/>
</dbReference>
<evidence type="ECO:0000256" key="7">
    <source>
        <dbReference type="PROSITE-ProRule" id="PRU00339"/>
    </source>
</evidence>
<evidence type="ECO:0000256" key="5">
    <source>
        <dbReference type="ARBA" id="ARBA00022777"/>
    </source>
</evidence>
<dbReference type="Proteomes" id="UP000199705">
    <property type="component" value="Unassembled WGS sequence"/>
</dbReference>
<evidence type="ECO:0000256" key="6">
    <source>
        <dbReference type="ARBA" id="ARBA00023012"/>
    </source>
</evidence>
<evidence type="ECO:0000256" key="8">
    <source>
        <dbReference type="SAM" id="Phobius"/>
    </source>
</evidence>
<evidence type="ECO:0000259" key="10">
    <source>
        <dbReference type="PROSITE" id="PS50109"/>
    </source>
</evidence>
<dbReference type="PRINTS" id="PR00344">
    <property type="entry name" value="BCTRLSENSOR"/>
</dbReference>
<dbReference type="Gene3D" id="1.25.40.10">
    <property type="entry name" value="Tetratricopeptide repeat domain"/>
    <property type="match status" value="2"/>
</dbReference>
<dbReference type="Pfam" id="PF02518">
    <property type="entry name" value="HATPase_c"/>
    <property type="match status" value="1"/>
</dbReference>
<dbReference type="InterPro" id="IPR004358">
    <property type="entry name" value="Sig_transdc_His_kin-like_C"/>
</dbReference>
<dbReference type="CDD" id="cd00082">
    <property type="entry name" value="HisKA"/>
    <property type="match status" value="1"/>
</dbReference>
<keyword evidence="7" id="KW-0802">TPR repeat</keyword>
<dbReference type="SMART" id="SM00387">
    <property type="entry name" value="HATPase_c"/>
    <property type="match status" value="1"/>
</dbReference>
<dbReference type="EMBL" id="FNCG01000009">
    <property type="protein sequence ID" value="SDH41349.1"/>
    <property type="molecule type" value="Genomic_DNA"/>
</dbReference>
<dbReference type="SUPFAM" id="SSF47384">
    <property type="entry name" value="Homodimeric domain of signal transducing histidine kinase"/>
    <property type="match status" value="1"/>
</dbReference>
<evidence type="ECO:0000313" key="11">
    <source>
        <dbReference type="EMBL" id="SDH41349.1"/>
    </source>
</evidence>
<reference evidence="12" key="1">
    <citation type="submission" date="2016-10" db="EMBL/GenBank/DDBJ databases">
        <authorList>
            <person name="Varghese N."/>
            <person name="Submissions S."/>
        </authorList>
    </citation>
    <scope>NUCLEOTIDE SEQUENCE [LARGE SCALE GENOMIC DNA]</scope>
    <source>
        <strain evidence="12">Gh-67</strain>
    </source>
</reference>
<evidence type="ECO:0000256" key="2">
    <source>
        <dbReference type="ARBA" id="ARBA00012438"/>
    </source>
</evidence>
<dbReference type="SMART" id="SM00388">
    <property type="entry name" value="HisKA"/>
    <property type="match status" value="1"/>
</dbReference>
<dbReference type="RefSeq" id="WP_091170192.1">
    <property type="nucleotide sequence ID" value="NZ_FNCG01000009.1"/>
</dbReference>
<dbReference type="Pfam" id="PF00512">
    <property type="entry name" value="HisKA"/>
    <property type="match status" value="1"/>
</dbReference>
<keyword evidence="5 11" id="KW-0418">Kinase</keyword>
<dbReference type="SMART" id="SM00028">
    <property type="entry name" value="TPR"/>
    <property type="match status" value="3"/>
</dbReference>
<dbReference type="PANTHER" id="PTHR43711">
    <property type="entry name" value="TWO-COMPONENT HISTIDINE KINASE"/>
    <property type="match status" value="1"/>
</dbReference>
<evidence type="ECO:0000256" key="9">
    <source>
        <dbReference type="SAM" id="SignalP"/>
    </source>
</evidence>
<dbReference type="SUPFAM" id="SSF48452">
    <property type="entry name" value="TPR-like"/>
    <property type="match status" value="2"/>
</dbReference>
<keyword evidence="3" id="KW-0597">Phosphoprotein</keyword>
<feature type="repeat" description="TPR" evidence="7">
    <location>
        <begin position="121"/>
        <end position="154"/>
    </location>
</feature>
<comment type="catalytic activity">
    <reaction evidence="1">
        <text>ATP + protein L-histidine = ADP + protein N-phospho-L-histidine.</text>
        <dbReference type="EC" id="2.7.13.3"/>
    </reaction>
</comment>
<proteinExistence type="predicted"/>
<evidence type="ECO:0000313" key="12">
    <source>
        <dbReference type="Proteomes" id="UP000199705"/>
    </source>
</evidence>
<keyword evidence="8" id="KW-0812">Transmembrane</keyword>
<dbReference type="InterPro" id="IPR005467">
    <property type="entry name" value="His_kinase_dom"/>
</dbReference>
<evidence type="ECO:0000256" key="3">
    <source>
        <dbReference type="ARBA" id="ARBA00022553"/>
    </source>
</evidence>
<keyword evidence="8" id="KW-0472">Membrane</keyword>
<feature type="domain" description="Histidine kinase" evidence="10">
    <location>
        <begin position="406"/>
        <end position="622"/>
    </location>
</feature>
<dbReference type="SUPFAM" id="SSF55874">
    <property type="entry name" value="ATPase domain of HSP90 chaperone/DNA topoisomerase II/histidine kinase"/>
    <property type="match status" value="1"/>
</dbReference>
<evidence type="ECO:0000256" key="4">
    <source>
        <dbReference type="ARBA" id="ARBA00022679"/>
    </source>
</evidence>
<dbReference type="InterPro" id="IPR036890">
    <property type="entry name" value="HATPase_C_sf"/>
</dbReference>
<feature type="signal peptide" evidence="9">
    <location>
        <begin position="1"/>
        <end position="20"/>
    </location>
</feature>
<keyword evidence="8" id="KW-1133">Transmembrane helix</keyword>
<keyword evidence="12" id="KW-1185">Reference proteome</keyword>
<name>A0A1G8C7S5_9SPHI</name>
<keyword evidence="9" id="KW-0732">Signal</keyword>
<dbReference type="InterPro" id="IPR003594">
    <property type="entry name" value="HATPase_dom"/>
</dbReference>
<dbReference type="InterPro" id="IPR036097">
    <property type="entry name" value="HisK_dim/P_sf"/>
</dbReference>
<protein>
    <recommendedName>
        <fullName evidence="2">histidine kinase</fullName>
        <ecNumber evidence="2">2.7.13.3</ecNumber>
    </recommendedName>
</protein>
<dbReference type="InterPro" id="IPR019734">
    <property type="entry name" value="TPR_rpt"/>
</dbReference>
<dbReference type="PANTHER" id="PTHR43711:SF1">
    <property type="entry name" value="HISTIDINE KINASE 1"/>
    <property type="match status" value="1"/>
</dbReference>
<gene>
    <name evidence="11" type="ORF">SAMN05192573_109158</name>
</gene>
<evidence type="ECO:0000256" key="1">
    <source>
        <dbReference type="ARBA" id="ARBA00000085"/>
    </source>
</evidence>
<accession>A0A1G8C7S5</accession>
<dbReference type="Gene3D" id="3.30.565.10">
    <property type="entry name" value="Histidine kinase-like ATPase, C-terminal domain"/>
    <property type="match status" value="1"/>
</dbReference>